<name>A0AAV5WZ86_9BILA</name>
<protein>
    <submittedName>
        <fullName evidence="1">Uncharacterized protein</fullName>
    </submittedName>
</protein>
<evidence type="ECO:0000313" key="2">
    <source>
        <dbReference type="Proteomes" id="UP001432322"/>
    </source>
</evidence>
<feature type="non-terminal residue" evidence="1">
    <location>
        <position position="87"/>
    </location>
</feature>
<evidence type="ECO:0000313" key="1">
    <source>
        <dbReference type="EMBL" id="GMT36663.1"/>
    </source>
</evidence>
<accession>A0AAV5WZ86</accession>
<reference evidence="1" key="1">
    <citation type="submission" date="2023-10" db="EMBL/GenBank/DDBJ databases">
        <title>Genome assembly of Pristionchus species.</title>
        <authorList>
            <person name="Yoshida K."/>
            <person name="Sommer R.J."/>
        </authorList>
    </citation>
    <scope>NUCLEOTIDE SEQUENCE</scope>
    <source>
        <strain evidence="1">RS5133</strain>
    </source>
</reference>
<comment type="caution">
    <text evidence="1">The sequence shown here is derived from an EMBL/GenBank/DDBJ whole genome shotgun (WGS) entry which is preliminary data.</text>
</comment>
<proteinExistence type="predicted"/>
<dbReference type="EMBL" id="BTSY01000007">
    <property type="protein sequence ID" value="GMT36663.1"/>
    <property type="molecule type" value="Genomic_DNA"/>
</dbReference>
<sequence>MVLQNGFVQLRFSFRCDRDVKAERAAKDQQQELPAFRSCRNVEWFLLAASVRSIGARFVVLGVNYVACAFIDWFRGGQSIETCSSGR</sequence>
<dbReference type="Proteomes" id="UP001432322">
    <property type="component" value="Unassembled WGS sequence"/>
</dbReference>
<keyword evidence="2" id="KW-1185">Reference proteome</keyword>
<gene>
    <name evidence="1" type="ORF">PFISCL1PPCAC_27960</name>
</gene>
<organism evidence="1 2">
    <name type="scientific">Pristionchus fissidentatus</name>
    <dbReference type="NCBI Taxonomy" id="1538716"/>
    <lineage>
        <taxon>Eukaryota</taxon>
        <taxon>Metazoa</taxon>
        <taxon>Ecdysozoa</taxon>
        <taxon>Nematoda</taxon>
        <taxon>Chromadorea</taxon>
        <taxon>Rhabditida</taxon>
        <taxon>Rhabditina</taxon>
        <taxon>Diplogasteromorpha</taxon>
        <taxon>Diplogasteroidea</taxon>
        <taxon>Neodiplogasteridae</taxon>
        <taxon>Pristionchus</taxon>
    </lineage>
</organism>
<dbReference type="AlphaFoldDB" id="A0AAV5WZ86"/>